<evidence type="ECO:0000313" key="9">
    <source>
        <dbReference type="EMBL" id="CAH2355640.1"/>
    </source>
</evidence>
<feature type="domain" description="K Homology" evidence="8">
    <location>
        <begin position="991"/>
        <end position="1059"/>
    </location>
</feature>
<evidence type="ECO:0000256" key="4">
    <source>
        <dbReference type="ARBA" id="ARBA00022884"/>
    </source>
</evidence>
<feature type="domain" description="K Homology" evidence="8">
    <location>
        <begin position="598"/>
        <end position="665"/>
    </location>
</feature>
<evidence type="ECO:0000256" key="2">
    <source>
        <dbReference type="ARBA" id="ARBA00022490"/>
    </source>
</evidence>
<feature type="compositionally biased region" description="Polar residues" evidence="7">
    <location>
        <begin position="108"/>
        <end position="123"/>
    </location>
</feature>
<evidence type="ECO:0000256" key="5">
    <source>
        <dbReference type="PROSITE-ProRule" id="PRU00117"/>
    </source>
</evidence>
<keyword evidence="2" id="KW-0963">Cytoplasm</keyword>
<evidence type="ECO:0000259" key="8">
    <source>
        <dbReference type="SMART" id="SM00322"/>
    </source>
</evidence>
<dbReference type="GO" id="GO:0005737">
    <property type="term" value="C:cytoplasm"/>
    <property type="evidence" value="ECO:0007669"/>
    <property type="project" value="TreeGrafter"/>
</dbReference>
<feature type="region of interest" description="Disordered" evidence="7">
    <location>
        <begin position="1"/>
        <end position="123"/>
    </location>
</feature>
<dbReference type="InterPro" id="IPR057778">
    <property type="entry name" value="KH_Vigilin_N"/>
</dbReference>
<dbReference type="SUPFAM" id="SSF54791">
    <property type="entry name" value="Eukaryotic type KH-domain (KH-domain type I)"/>
    <property type="match status" value="8"/>
</dbReference>
<dbReference type="InterPro" id="IPR004087">
    <property type="entry name" value="KH_dom"/>
</dbReference>
<feature type="region of interest" description="Disordered" evidence="7">
    <location>
        <begin position="1101"/>
        <end position="1123"/>
    </location>
</feature>
<evidence type="ECO:0000256" key="7">
    <source>
        <dbReference type="SAM" id="MobiDB-lite"/>
    </source>
</evidence>
<dbReference type="GO" id="GO:0003729">
    <property type="term" value="F:mRNA binding"/>
    <property type="evidence" value="ECO:0007669"/>
    <property type="project" value="TreeGrafter"/>
</dbReference>
<name>A0A9P0QU09_9ASCO</name>
<dbReference type="Pfam" id="PF00013">
    <property type="entry name" value="KH_1"/>
    <property type="match status" value="6"/>
</dbReference>
<sequence length="1240" mass="134893">MSTPAEIIAARYSTEPEEVAQPYEEEQPVAVTAPSSTSSTSGFSTPSLADESAFPTLGGASGVSSTPTWVKPGSVPASSASSASSNGSASAPTPAPAPAAASFETPKLASNTNSGLSNGSRTTFKSSTIQDAFSLDTEDQLNVTRPEFIKLLTSIKTETKTNIECTTSQHTKKRTFLITGKPQDVKLAKRLVIKKLTRPVTISFSIPAKVRSKVIGPQGRVLKPIIQANEVRVDIGSPQEDTADETADVSAGDSDEDDIYSQTVQVTIEGDVEGCKHAKAQIQAIVREATKSLTIKIPIADIVKPFAAKGLSKIVESVADVVDVYIPDNSSNSTTILLSGDREAALAVKPKIIAELANIESNLSVEEVPIPKLKHQFLPTKQILDLFNVLIKLPGEGESNVKFVGQKKNIKLAQEEARKTTSQYKVEVLDMSKAHKGNISHVKAVALFLSKIGSFKEIGKKNEVIINAPSIGQLQSEETTSSIPIEIISKNDQAENTKAAKKAIVSTVNKISPEVTKVVSDIDEFFIPKVPQAINSVSKENNVEYVILGNVITLFVNEEASNDEENEDFEDFEDSSKSLESLNKVDQALNEIRELAKTLDSKTLKFGKDEVSRVSGPRGTTLKAILKEVSPNSVLVKLKDNGEVFIHGTKTEVATIVKEIEQVVKDGAETISTSVEVPSFVLSRLIGKNGSNLNSLQDEFAVKINVDNQQQSSAADEDKSSKTNISISGVKKNVDVCKSRISDFAKRWADETLTRVRVEEQYHRKIIGAAGVYINRLQDKYNVKIRFPSSDGSASTFADAPRNKDEVTIKGPSRGVAKAEEELRELYQFEKENGFKKTLQIPSKAVARVIGKSGETINDIADGSGIEYRFNRDLDEKELGYIELELTGSKAALKNATEKIEEIIEEIENFVTVSIDVDPKYHRNLIGQGGSVMREIIAKAGGENISRPKYHKLLIIPDEGNGSREVVSKGDKSIVNKVIEQVKAIIALKEAAVTEEYELPKEKHRLVVGTGGYVRQTLQEKFNCTINVPKPDSSSTVLKLEGLPEDLAKLKLELDEVTKDDWNEAIDIPEKFHTLVSERGAIFGYLKNEFNVDVQHGNTQSKANKLSKAKIPTPPGSAAGSDDSNKFTIVEGIDFASDSPDIIVWRLKGEKADTAKAAKYIESRLSAAQAATSTGWFYFQKSSSVSKIIGPRGAKLNKIRKASNCFITVPKPKDENDQFVYLIGSENGLEIARKEIEKAI</sequence>
<feature type="domain" description="K Homology" evidence="8">
    <location>
        <begin position="909"/>
        <end position="987"/>
    </location>
</feature>
<feature type="coiled-coil region" evidence="6">
    <location>
        <begin position="886"/>
        <end position="913"/>
    </location>
</feature>
<dbReference type="Proteomes" id="UP000837801">
    <property type="component" value="Unassembled WGS sequence"/>
</dbReference>
<dbReference type="PROSITE" id="PS50084">
    <property type="entry name" value="KH_TYPE_1"/>
    <property type="match status" value="7"/>
</dbReference>
<feature type="domain" description="K Homology" evidence="8">
    <location>
        <begin position="833"/>
        <end position="905"/>
    </location>
</feature>
<dbReference type="EMBL" id="CAKXYY010000030">
    <property type="protein sequence ID" value="CAH2355640.1"/>
    <property type="molecule type" value="Genomic_DNA"/>
</dbReference>
<gene>
    <name evidence="9" type="ORF">CLIB1423_30S00452</name>
</gene>
<feature type="domain" description="K Homology" evidence="8">
    <location>
        <begin position="1172"/>
        <end position="1240"/>
    </location>
</feature>
<feature type="domain" description="K Homology" evidence="8">
    <location>
        <begin position="750"/>
        <end position="828"/>
    </location>
</feature>
<proteinExistence type="predicted"/>
<keyword evidence="3" id="KW-0677">Repeat</keyword>
<accession>A0A9P0QU09</accession>
<organism evidence="9 10">
    <name type="scientific">[Candida] railenensis</name>
    <dbReference type="NCBI Taxonomy" id="45579"/>
    <lineage>
        <taxon>Eukaryota</taxon>
        <taxon>Fungi</taxon>
        <taxon>Dikarya</taxon>
        <taxon>Ascomycota</taxon>
        <taxon>Saccharomycotina</taxon>
        <taxon>Pichiomycetes</taxon>
        <taxon>Debaryomycetaceae</taxon>
        <taxon>Kurtzmaniella</taxon>
    </lineage>
</organism>
<comment type="caution">
    <text evidence="9">The sequence shown here is derived from an EMBL/GenBank/DDBJ whole genome shotgun (WGS) entry which is preliminary data.</text>
</comment>
<reference evidence="9" key="1">
    <citation type="submission" date="2022-03" db="EMBL/GenBank/DDBJ databases">
        <authorList>
            <person name="Legras J.-L."/>
            <person name="Devillers H."/>
            <person name="Grondin C."/>
        </authorList>
    </citation>
    <scope>NUCLEOTIDE SEQUENCE</scope>
    <source>
        <strain evidence="9">CLIB 1423</strain>
    </source>
</reference>
<feature type="compositionally biased region" description="Low complexity" evidence="7">
    <location>
        <begin position="72"/>
        <end position="102"/>
    </location>
</feature>
<dbReference type="OrthoDB" id="10027144at2759"/>
<feature type="compositionally biased region" description="Low complexity" evidence="7">
    <location>
        <begin position="28"/>
        <end position="47"/>
    </location>
</feature>
<feature type="domain" description="K Homology" evidence="8">
    <location>
        <begin position="198"/>
        <end position="287"/>
    </location>
</feature>
<comment type="subcellular location">
    <subcellularLocation>
        <location evidence="1">Cytoplasm</location>
    </subcellularLocation>
</comment>
<dbReference type="AlphaFoldDB" id="A0A9P0QU09"/>
<protein>
    <submittedName>
        <fullName evidence="9">Protein Scp160p</fullName>
    </submittedName>
</protein>
<keyword evidence="4 5" id="KW-0694">RNA-binding</keyword>
<keyword evidence="10" id="KW-1185">Reference proteome</keyword>
<dbReference type="InterPro" id="IPR004088">
    <property type="entry name" value="KH_dom_type_1"/>
</dbReference>
<keyword evidence="6" id="KW-0175">Coiled coil</keyword>
<dbReference type="PANTHER" id="PTHR10627:SF31">
    <property type="entry name" value="DODECA-SATELLITE-BINDING PROTEIN 1, ISOFORM A"/>
    <property type="match status" value="1"/>
</dbReference>
<dbReference type="SMART" id="SM00322">
    <property type="entry name" value="KH"/>
    <property type="match status" value="9"/>
</dbReference>
<feature type="compositionally biased region" description="Acidic residues" evidence="7">
    <location>
        <begin position="241"/>
        <end position="255"/>
    </location>
</feature>
<feature type="domain" description="K Homology" evidence="8">
    <location>
        <begin position="135"/>
        <end position="197"/>
    </location>
</feature>
<evidence type="ECO:0000313" key="10">
    <source>
        <dbReference type="Proteomes" id="UP000837801"/>
    </source>
</evidence>
<feature type="compositionally biased region" description="Acidic residues" evidence="7">
    <location>
        <begin position="15"/>
        <end position="27"/>
    </location>
</feature>
<feature type="region of interest" description="Disordered" evidence="7">
    <location>
        <begin position="235"/>
        <end position="255"/>
    </location>
</feature>
<dbReference type="PANTHER" id="PTHR10627">
    <property type="entry name" value="SCP160"/>
    <property type="match status" value="1"/>
</dbReference>
<dbReference type="Gene3D" id="3.30.1370.10">
    <property type="entry name" value="K Homology domain, type 1"/>
    <property type="match status" value="8"/>
</dbReference>
<dbReference type="InterPro" id="IPR036612">
    <property type="entry name" value="KH_dom_type_1_sf"/>
</dbReference>
<evidence type="ECO:0000256" key="6">
    <source>
        <dbReference type="SAM" id="Coils"/>
    </source>
</evidence>
<evidence type="ECO:0000256" key="3">
    <source>
        <dbReference type="ARBA" id="ARBA00022737"/>
    </source>
</evidence>
<evidence type="ECO:0000256" key="1">
    <source>
        <dbReference type="ARBA" id="ARBA00004496"/>
    </source>
</evidence>
<dbReference type="Pfam" id="PF24668">
    <property type="entry name" value="KH_Vigilin"/>
    <property type="match status" value="1"/>
</dbReference>
<feature type="domain" description="K Homology" evidence="8">
    <location>
        <begin position="669"/>
        <end position="746"/>
    </location>
</feature>